<comment type="caution">
    <text evidence="9">The sequence shown here is derived from an EMBL/GenBank/DDBJ whole genome shotgun (WGS) entry which is preliminary data.</text>
</comment>
<keyword evidence="2" id="KW-0813">Transport</keyword>
<feature type="transmembrane region" description="Helical" evidence="7">
    <location>
        <begin position="397"/>
        <end position="419"/>
    </location>
</feature>
<feature type="transmembrane region" description="Helical" evidence="7">
    <location>
        <begin position="229"/>
        <end position="251"/>
    </location>
</feature>
<dbReference type="Pfam" id="PF03600">
    <property type="entry name" value="CitMHS"/>
    <property type="match status" value="1"/>
</dbReference>
<evidence type="ECO:0000256" key="6">
    <source>
        <dbReference type="ARBA" id="ARBA00023136"/>
    </source>
</evidence>
<evidence type="ECO:0000256" key="1">
    <source>
        <dbReference type="ARBA" id="ARBA00004651"/>
    </source>
</evidence>
<feature type="transmembrane region" description="Helical" evidence="7">
    <location>
        <begin position="323"/>
        <end position="347"/>
    </location>
</feature>
<feature type="transmembrane region" description="Helical" evidence="7">
    <location>
        <begin position="58"/>
        <end position="77"/>
    </location>
</feature>
<dbReference type="InterPro" id="IPR004680">
    <property type="entry name" value="Cit_transptr-like_dom"/>
</dbReference>
<keyword evidence="3" id="KW-1003">Cell membrane</keyword>
<feature type="transmembrane region" description="Helical" evidence="7">
    <location>
        <begin position="136"/>
        <end position="153"/>
    </location>
</feature>
<feature type="transmembrane region" description="Helical" evidence="7">
    <location>
        <begin position="97"/>
        <end position="124"/>
    </location>
</feature>
<sequence length="420" mass="45872">MQLAVIVLFFVFILIAVRRIGSFRLPIWGIMTAGAVAVLLLGQISIPDAFSAIQWETILFLFGMFVVGAAIDLSGLLRSYADSLFAGIRSQKKMLFWFIFAAGFFSAILMNDTVAIIGTPFALWCAKKYNVPAKTMLFALAAAVTTGSTASPIGNPQNLLIASSGLHEPFLLFLYYLFIPTVIGLLMVYFLLAWSLKFNKTVCENPILDETGAVVGCEIPEEPKAAPGFLLLTKLSVVVVFVMIALLIMASVAGYEFSLLFIALFGALPLLIFSNRRVELLQKVDWTTLLFFVSMFILMKSVYDTGFFQNLLPAGFEASVPALYLISIVISQFISNVPYVTFVLPVLENAAAPVVSYMTLAAGSTLAGNLSVFGAASTIIIIQNAEKQKETLTFLDFLRFGIPLTIAQTVLFIGWLMLLS</sequence>
<evidence type="ECO:0000256" key="2">
    <source>
        <dbReference type="ARBA" id="ARBA00022448"/>
    </source>
</evidence>
<dbReference type="PANTHER" id="PTHR43302">
    <property type="entry name" value="TRANSPORTER ARSB-RELATED"/>
    <property type="match status" value="1"/>
</dbReference>
<feature type="transmembrane region" description="Helical" evidence="7">
    <location>
        <begin position="286"/>
        <end position="303"/>
    </location>
</feature>
<dbReference type="Proteomes" id="UP001271789">
    <property type="component" value="Unassembled WGS sequence"/>
</dbReference>
<evidence type="ECO:0000259" key="8">
    <source>
        <dbReference type="Pfam" id="PF03600"/>
    </source>
</evidence>
<feature type="transmembrane region" description="Helical" evidence="7">
    <location>
        <begin position="28"/>
        <end position="46"/>
    </location>
</feature>
<dbReference type="GO" id="GO:0005886">
    <property type="term" value="C:plasma membrane"/>
    <property type="evidence" value="ECO:0007669"/>
    <property type="project" value="UniProtKB-SubCell"/>
</dbReference>
<feature type="transmembrane region" description="Helical" evidence="7">
    <location>
        <begin position="359"/>
        <end position="385"/>
    </location>
</feature>
<dbReference type="RefSeq" id="WP_338099232.1">
    <property type="nucleotide sequence ID" value="NZ_JAWDKD010000013.1"/>
</dbReference>
<dbReference type="PANTHER" id="PTHR43302:SF5">
    <property type="entry name" value="TRANSPORTER ARSB-RELATED"/>
    <property type="match status" value="1"/>
</dbReference>
<evidence type="ECO:0000256" key="7">
    <source>
        <dbReference type="SAM" id="Phobius"/>
    </source>
</evidence>
<keyword evidence="10" id="KW-1185">Reference proteome</keyword>
<proteinExistence type="predicted"/>
<name>A0AAE4MJL3_9EURY</name>
<dbReference type="EMBL" id="JAWDKD010000013">
    <property type="protein sequence ID" value="MDV0446822.1"/>
    <property type="molecule type" value="Genomic_DNA"/>
</dbReference>
<keyword evidence="6 7" id="KW-0472">Membrane</keyword>
<evidence type="ECO:0000256" key="4">
    <source>
        <dbReference type="ARBA" id="ARBA00022692"/>
    </source>
</evidence>
<evidence type="ECO:0000313" key="10">
    <source>
        <dbReference type="Proteomes" id="UP001271789"/>
    </source>
</evidence>
<gene>
    <name evidence="9" type="ORF">MsAg5_06800</name>
</gene>
<dbReference type="AlphaFoldDB" id="A0AAE4MJL3"/>
<evidence type="ECO:0000313" key="9">
    <source>
        <dbReference type="EMBL" id="MDV0446822.1"/>
    </source>
</evidence>
<evidence type="ECO:0000256" key="3">
    <source>
        <dbReference type="ARBA" id="ARBA00022475"/>
    </source>
</evidence>
<keyword evidence="5 7" id="KW-1133">Transmembrane helix</keyword>
<feature type="transmembrane region" description="Helical" evidence="7">
    <location>
        <begin position="173"/>
        <end position="192"/>
    </location>
</feature>
<evidence type="ECO:0000256" key="5">
    <source>
        <dbReference type="ARBA" id="ARBA00022989"/>
    </source>
</evidence>
<accession>A0AAE4MJL3</accession>
<feature type="domain" description="Citrate transporter-like" evidence="8">
    <location>
        <begin position="13"/>
        <end position="352"/>
    </location>
</feature>
<organism evidence="9 10">
    <name type="scientific">Methanolapillus africanus</name>
    <dbReference type="NCBI Taxonomy" id="3028297"/>
    <lineage>
        <taxon>Archaea</taxon>
        <taxon>Methanobacteriati</taxon>
        <taxon>Methanobacteriota</taxon>
        <taxon>Stenosarchaea group</taxon>
        <taxon>Methanomicrobia</taxon>
        <taxon>Methanosarcinales</taxon>
        <taxon>Methanosarcinaceae</taxon>
        <taxon>Methanolapillus</taxon>
    </lineage>
</organism>
<dbReference type="GO" id="GO:0055085">
    <property type="term" value="P:transmembrane transport"/>
    <property type="evidence" value="ECO:0007669"/>
    <property type="project" value="InterPro"/>
</dbReference>
<comment type="subcellular location">
    <subcellularLocation>
        <location evidence="1">Cell membrane</location>
        <topology evidence="1">Multi-pass membrane protein</topology>
    </subcellularLocation>
</comment>
<feature type="transmembrane region" description="Helical" evidence="7">
    <location>
        <begin position="257"/>
        <end position="274"/>
    </location>
</feature>
<keyword evidence="4 7" id="KW-0812">Transmembrane</keyword>
<reference evidence="9" key="1">
    <citation type="submission" date="2023-06" db="EMBL/GenBank/DDBJ databases">
        <title>Genome sequence of Methanosarcinaceae archaeon Ag5.</title>
        <authorList>
            <person name="Protasov E."/>
            <person name="Platt K."/>
            <person name="Poehlein A."/>
            <person name="Daniel R."/>
            <person name="Brune A."/>
        </authorList>
    </citation>
    <scope>NUCLEOTIDE SEQUENCE</scope>
    <source>
        <strain evidence="9">Ag5</strain>
    </source>
</reference>
<protein>
    <submittedName>
        <fullName evidence="9">Transporter</fullName>
    </submittedName>
</protein>